<keyword evidence="3" id="KW-1185">Reference proteome</keyword>
<dbReference type="Pfam" id="PF00109">
    <property type="entry name" value="ketoacyl-synt"/>
    <property type="match status" value="1"/>
</dbReference>
<proteinExistence type="predicted"/>
<dbReference type="Proteomes" id="UP000482487">
    <property type="component" value="Unassembled WGS sequence"/>
</dbReference>
<protein>
    <recommendedName>
        <fullName evidence="1">Beta-ketoacyl synthase-like N-terminal domain-containing protein</fullName>
    </recommendedName>
</protein>
<gene>
    <name evidence="2" type="ORF">GTA51_16980</name>
</gene>
<dbReference type="Gene3D" id="3.40.47.10">
    <property type="match status" value="1"/>
</dbReference>
<dbReference type="InterPro" id="IPR014030">
    <property type="entry name" value="Ketoacyl_synth_N"/>
</dbReference>
<dbReference type="RefSeq" id="WP_160963175.1">
    <property type="nucleotide sequence ID" value="NZ_WVUD01000043.1"/>
</dbReference>
<evidence type="ECO:0000259" key="1">
    <source>
        <dbReference type="Pfam" id="PF00109"/>
    </source>
</evidence>
<dbReference type="GO" id="GO:0016746">
    <property type="term" value="F:acyltransferase activity"/>
    <property type="evidence" value="ECO:0007669"/>
    <property type="project" value="InterPro"/>
</dbReference>
<feature type="domain" description="Beta-ketoacyl synthase-like N-terminal" evidence="1">
    <location>
        <begin position="10"/>
        <end position="134"/>
    </location>
</feature>
<accession>A0A7C9MH68</accession>
<comment type="caution">
    <text evidence="2">The sequence shown here is derived from an EMBL/GenBank/DDBJ whole genome shotgun (WGS) entry which is preliminary data.</text>
</comment>
<name>A0A7C9MH68_9BACT</name>
<dbReference type="EMBL" id="WVUD01000043">
    <property type="protein sequence ID" value="MYL84810.1"/>
    <property type="molecule type" value="Genomic_DNA"/>
</dbReference>
<dbReference type="AlphaFoldDB" id="A0A7C9MH68"/>
<dbReference type="OrthoDB" id="5455053at2"/>
<dbReference type="InterPro" id="IPR016039">
    <property type="entry name" value="Thiolase-like"/>
</dbReference>
<sequence length="241" mass="25705">MNEALKTYYSPLKLRRLDAYLQTALLAAKLALEAYGEPPIDLGLIVCTGYGPMPATNVFMDSFLDFGPQGASPTAFSQTVHNVAASTISMFLDFQGPVLSVSQPGLACSSALLTAQSWIGQGLVKTVLFGAVDDAQPFLRLLFPQCKQSKITYDPIATFVVLTKRHATQGLLELVEVGFPSPTSNTKPPPTHACSTPAWIVTQLLSALDPSQGGRKISIKETWNGLTAAICVRATASGDRS</sequence>
<organism evidence="2 3">
    <name type="scientific">Solidesulfovibrio aerotolerans</name>
    <dbReference type="NCBI Taxonomy" id="295255"/>
    <lineage>
        <taxon>Bacteria</taxon>
        <taxon>Pseudomonadati</taxon>
        <taxon>Thermodesulfobacteriota</taxon>
        <taxon>Desulfovibrionia</taxon>
        <taxon>Desulfovibrionales</taxon>
        <taxon>Desulfovibrionaceae</taxon>
        <taxon>Solidesulfovibrio</taxon>
    </lineage>
</organism>
<evidence type="ECO:0000313" key="2">
    <source>
        <dbReference type="EMBL" id="MYL84810.1"/>
    </source>
</evidence>
<reference evidence="2 3" key="1">
    <citation type="submission" date="2020-01" db="EMBL/GenBank/DDBJ databases">
        <title>Genome sequence of Desulfovibrio aerotolerans DSM 16695(T).</title>
        <authorList>
            <person name="Karnachuk O."/>
            <person name="Avakyan M."/>
            <person name="Mardanov A."/>
            <person name="Kadnikov V."/>
            <person name="Ravin N."/>
        </authorList>
    </citation>
    <scope>NUCLEOTIDE SEQUENCE [LARGE SCALE GENOMIC DNA]</scope>
    <source>
        <strain evidence="2 3">DSM 16695</strain>
    </source>
</reference>
<evidence type="ECO:0000313" key="3">
    <source>
        <dbReference type="Proteomes" id="UP000482487"/>
    </source>
</evidence>
<dbReference type="SUPFAM" id="SSF53901">
    <property type="entry name" value="Thiolase-like"/>
    <property type="match status" value="1"/>
</dbReference>